<evidence type="ECO:0000313" key="2">
    <source>
        <dbReference type="Proteomes" id="UP000183275"/>
    </source>
</evidence>
<dbReference type="AlphaFoldDB" id="A0A1I0Q5R7"/>
<dbReference type="Proteomes" id="UP000183275">
    <property type="component" value="Unassembled WGS sequence"/>
</dbReference>
<dbReference type="RefSeq" id="WP_049989686.1">
    <property type="nucleotide sequence ID" value="NZ_FOIS01000004.1"/>
</dbReference>
<dbReference type="OrthoDB" id="197996at2157"/>
<keyword evidence="2" id="KW-1185">Reference proteome</keyword>
<dbReference type="EMBL" id="FOIS01000004">
    <property type="protein sequence ID" value="SEW21891.1"/>
    <property type="molecule type" value="Genomic_DNA"/>
</dbReference>
<organism evidence="1 2">
    <name type="scientific">Natrinema salifodinae</name>
    <dbReference type="NCBI Taxonomy" id="1202768"/>
    <lineage>
        <taxon>Archaea</taxon>
        <taxon>Methanobacteriati</taxon>
        <taxon>Methanobacteriota</taxon>
        <taxon>Stenosarchaea group</taxon>
        <taxon>Halobacteria</taxon>
        <taxon>Halobacteriales</taxon>
        <taxon>Natrialbaceae</taxon>
        <taxon>Natrinema</taxon>
    </lineage>
</organism>
<dbReference type="STRING" id="1202768.SAMN05216285_3072"/>
<name>A0A1I0Q5R7_9EURY</name>
<protein>
    <submittedName>
        <fullName evidence="1">Uncharacterized protein</fullName>
    </submittedName>
</protein>
<dbReference type="eggNOG" id="arCOG08899">
    <property type="taxonomic scope" value="Archaea"/>
</dbReference>
<proteinExistence type="predicted"/>
<reference evidence="2" key="1">
    <citation type="submission" date="2016-10" db="EMBL/GenBank/DDBJ databases">
        <authorList>
            <person name="Varghese N."/>
        </authorList>
    </citation>
    <scope>NUCLEOTIDE SEQUENCE [LARGE SCALE GENOMIC DNA]</scope>
    <source>
        <strain evidence="2">CGMCC 1.12284</strain>
    </source>
</reference>
<sequence>MGILDLMLGRSGTGDQGVEGQSYALPKETHDFVYPVAVRREEVEAVAELLDAEADAPSIEEQTDDLQAVFDGLGEEAAVDVDAEELAERMQQPRRAIEPVIEDWRERLDRDVGVVYVRSGVTENLAAFVKLCKRRGEDENDPFELPESVPNAAALLKRLSEGTDTQYQAVVHMDLLPNDR</sequence>
<gene>
    <name evidence="1" type="ORF">SAMN05216285_3072</name>
</gene>
<evidence type="ECO:0000313" key="1">
    <source>
        <dbReference type="EMBL" id="SEW21891.1"/>
    </source>
</evidence>
<accession>A0A1I0Q5R7</accession>